<evidence type="ECO:0000313" key="2">
    <source>
        <dbReference type="EMBL" id="AET40179.1"/>
    </source>
</evidence>
<organism evidence="2 3">
    <name type="scientific">Eremothecium cymbalariae (strain CBS 270.75 / DBVPG 7215 / KCTC 17166 / NRRL Y-17582)</name>
    <name type="common">Yeast</name>
    <dbReference type="NCBI Taxonomy" id="931890"/>
    <lineage>
        <taxon>Eukaryota</taxon>
        <taxon>Fungi</taxon>
        <taxon>Dikarya</taxon>
        <taxon>Ascomycota</taxon>
        <taxon>Saccharomycotina</taxon>
        <taxon>Saccharomycetes</taxon>
        <taxon>Saccharomycetales</taxon>
        <taxon>Saccharomycetaceae</taxon>
        <taxon>Eremothecium</taxon>
    </lineage>
</organism>
<protein>
    <recommendedName>
        <fullName evidence="4">Trafficking protein particle complex subunit</fullName>
    </recommendedName>
</protein>
<dbReference type="Pfam" id="PF04051">
    <property type="entry name" value="TRAPP"/>
    <property type="match status" value="1"/>
</dbReference>
<dbReference type="InParanoid" id="I6NDN7"/>
<accession>I6NDN7</accession>
<dbReference type="KEGG" id="erc:Ecym_5425"/>
<evidence type="ECO:0000313" key="3">
    <source>
        <dbReference type="Proteomes" id="UP000006790"/>
    </source>
</evidence>
<comment type="similarity">
    <text evidence="1">Belongs to the TRAPP small subunits family. BET3 subfamily.</text>
</comment>
<dbReference type="GO" id="GO:1990070">
    <property type="term" value="C:TRAPPI protein complex"/>
    <property type="evidence" value="ECO:0007669"/>
    <property type="project" value="EnsemblFungi"/>
</dbReference>
<dbReference type="OMA" id="PYLEIPC"/>
<proteinExistence type="inferred from homology"/>
<dbReference type="STRING" id="931890.I6NDN7"/>
<reference evidence="2 3" key="1">
    <citation type="journal article" date="2011" name="G3 (Bethesda)">
        <title>Genome evolution in the Eremothecium clade of the Saccharomyces complex revealed by comparative genomics.</title>
        <authorList>
            <person name="Wendland J."/>
            <person name="Walther A."/>
        </authorList>
    </citation>
    <scope>NUCLEOTIDE SEQUENCE [LARGE SCALE GENOMIC DNA]</scope>
    <source>
        <strain evidence="3">CBS 270.75 / DBVPG 7215 / KCTC 17166 / NRRL Y-17582</strain>
    </source>
</reference>
<dbReference type="Proteomes" id="UP000006790">
    <property type="component" value="Chromosome 5"/>
</dbReference>
<dbReference type="OrthoDB" id="941624at2759"/>
<dbReference type="SUPFAM" id="SSF111126">
    <property type="entry name" value="Ligand-binding domain in the NO signalling and Golgi transport"/>
    <property type="match status" value="1"/>
</dbReference>
<dbReference type="GO" id="GO:0000407">
    <property type="term" value="C:phagophore assembly site"/>
    <property type="evidence" value="ECO:0007669"/>
    <property type="project" value="EnsemblFungi"/>
</dbReference>
<dbReference type="GO" id="GO:0006888">
    <property type="term" value="P:endoplasmic reticulum to Golgi vesicle-mediated transport"/>
    <property type="evidence" value="ECO:0007669"/>
    <property type="project" value="EnsemblFungi"/>
</dbReference>
<dbReference type="GO" id="GO:0005802">
    <property type="term" value="C:trans-Golgi network"/>
    <property type="evidence" value="ECO:0007669"/>
    <property type="project" value="EnsemblFungi"/>
</dbReference>
<dbReference type="InterPro" id="IPR037992">
    <property type="entry name" value="TRAPPC6/Trs33"/>
</dbReference>
<dbReference type="InterPro" id="IPR024096">
    <property type="entry name" value="NO_sig/Golgi_transp_ligand-bd"/>
</dbReference>
<dbReference type="Gene3D" id="3.30.1380.20">
    <property type="entry name" value="Trafficking protein particle complex subunit 3"/>
    <property type="match status" value="1"/>
</dbReference>
<dbReference type="GeneID" id="11472005"/>
<dbReference type="EMBL" id="CP002501">
    <property type="protein sequence ID" value="AET40179.1"/>
    <property type="molecule type" value="Genomic_DNA"/>
</dbReference>
<dbReference type="PANTHER" id="PTHR12817">
    <property type="entry name" value="TRAFFICKING PROTEIN PARTICLE COMPLEX SUBUNIT 6B"/>
    <property type="match status" value="1"/>
</dbReference>
<dbReference type="GO" id="GO:0065003">
    <property type="term" value="P:protein-containing complex assembly"/>
    <property type="evidence" value="ECO:0007669"/>
    <property type="project" value="EnsemblFungi"/>
</dbReference>
<dbReference type="FunCoup" id="I6NDN7">
    <property type="interactions" value="67"/>
</dbReference>
<dbReference type="GO" id="GO:0016239">
    <property type="term" value="P:positive regulation of macroautophagy"/>
    <property type="evidence" value="ECO:0007669"/>
    <property type="project" value="EnsemblFungi"/>
</dbReference>
<dbReference type="GO" id="GO:0005801">
    <property type="term" value="C:cis-Golgi network"/>
    <property type="evidence" value="ECO:0007669"/>
    <property type="project" value="EnsemblFungi"/>
</dbReference>
<dbReference type="GO" id="GO:0031503">
    <property type="term" value="P:protein-containing complex localization"/>
    <property type="evidence" value="ECO:0007669"/>
    <property type="project" value="EnsemblFungi"/>
</dbReference>
<dbReference type="HOGENOM" id="CLU_076409_2_0_1"/>
<evidence type="ECO:0000256" key="1">
    <source>
        <dbReference type="ARBA" id="ARBA00006218"/>
    </source>
</evidence>
<dbReference type="CDD" id="cd14944">
    <property type="entry name" value="TRAPPC6A_Trs33"/>
    <property type="match status" value="1"/>
</dbReference>
<dbReference type="RefSeq" id="XP_003646996.1">
    <property type="nucleotide sequence ID" value="XM_003646948.1"/>
</dbReference>
<evidence type="ECO:0008006" key="4">
    <source>
        <dbReference type="Google" id="ProtNLM"/>
    </source>
</evidence>
<gene>
    <name evidence="2" type="ordered locus">Ecym_5425</name>
</gene>
<dbReference type="AlphaFoldDB" id="I6NDN7"/>
<dbReference type="GO" id="GO:1990072">
    <property type="term" value="C:TRAPPIII protein complex"/>
    <property type="evidence" value="ECO:0007669"/>
    <property type="project" value="EnsemblFungi"/>
</dbReference>
<dbReference type="GO" id="GO:0034497">
    <property type="term" value="P:protein localization to phagophore assembly site"/>
    <property type="evidence" value="ECO:0007669"/>
    <property type="project" value="EnsemblFungi"/>
</dbReference>
<sequence>MEGNNKSGSEPQLDEHTKLQHQFKLFQESLPKVSIVAYQLLLNELVPLSVSIENNIQDMTSSIEVSDEDTSTETETETECELSEQLERMKIEEAALQPSHKLIQELYEANDSKRDHIYERLSQIGFQIGSKLTELLIYNNNPNLHFESMDLLAVMKFICRDVWKQLFGKQIDNLKTNHRGTFYLFDYDYQPIQDFSLDGEISEKELQMVEPYLEIPCGIIKGILASLGFKGDDQVDVTVSFVDIPKDRVVSPNQFSKGINFNVQVTRTE</sequence>
<dbReference type="PANTHER" id="PTHR12817:SF0">
    <property type="entry name" value="GEO08327P1"/>
    <property type="match status" value="1"/>
</dbReference>
<dbReference type="eggNOG" id="KOG3316">
    <property type="taxonomic scope" value="Eukaryota"/>
</dbReference>
<name>I6NDN7_ERECY</name>
<dbReference type="GO" id="GO:1990071">
    <property type="term" value="C:TRAPPII protein complex"/>
    <property type="evidence" value="ECO:0007669"/>
    <property type="project" value="EnsemblFungi"/>
</dbReference>
<dbReference type="InterPro" id="IPR007194">
    <property type="entry name" value="TRAPP_component"/>
</dbReference>
<keyword evidence="3" id="KW-1185">Reference proteome</keyword>